<dbReference type="Gene3D" id="3.20.20.30">
    <property type="entry name" value="Luciferase-like domain"/>
    <property type="match status" value="1"/>
</dbReference>
<dbReference type="FunFam" id="3.20.20.30:FF:000002">
    <property type="entry name" value="LLM class flavin-dependent oxidoreductase"/>
    <property type="match status" value="1"/>
</dbReference>
<sequence length="331" mass="37095">MKLSVLDQSPISKGDTATTTFRNTVDLAKHVEKLGYTRYWVAEHHNTKGLAGTSPEVLISHLAAKTNYIKVGSGGVLLPQYSPLKVAENFKVLETLYPNRIDLGIGRSPGGNHATRSALTDGVQKSLNDFPRQVEDLTGFLYGNLPSSHQFHKVKATPMTITNPNIWVLGLSERGAKTAAKNSTSFTFGHFINPANGEKAIQTYVKHFQPSSYQKKPYVNVCIFVVCAETKYEAEQLALSQDLWLLNIEMGKDTRVPSIEEVKAKTFTQRELEKVQNNRKRCLIGTPYEIKRKLEELSKTYQTDEFMIITNIYDFQAKLKSYSLLAEAMGL</sequence>
<dbReference type="InterPro" id="IPR050766">
    <property type="entry name" value="Bact_Lucif_Oxidored"/>
</dbReference>
<dbReference type="AlphaFoldDB" id="A0A1I0DMZ9"/>
<evidence type="ECO:0000256" key="1">
    <source>
        <dbReference type="ARBA" id="ARBA00007789"/>
    </source>
</evidence>
<evidence type="ECO:0000259" key="2">
    <source>
        <dbReference type="Pfam" id="PF00296"/>
    </source>
</evidence>
<dbReference type="PANTHER" id="PTHR30137">
    <property type="entry name" value="LUCIFERASE-LIKE MONOOXYGENASE"/>
    <property type="match status" value="1"/>
</dbReference>
<dbReference type="Pfam" id="PF00296">
    <property type="entry name" value="Bac_luciferase"/>
    <property type="match status" value="1"/>
</dbReference>
<dbReference type="GO" id="GO:0005829">
    <property type="term" value="C:cytosol"/>
    <property type="evidence" value="ECO:0007669"/>
    <property type="project" value="TreeGrafter"/>
</dbReference>
<proteinExistence type="predicted"/>
<dbReference type="EMBL" id="FOHJ01000004">
    <property type="protein sequence ID" value="SET33895.1"/>
    <property type="molecule type" value="Genomic_DNA"/>
</dbReference>
<dbReference type="SUPFAM" id="SSF51679">
    <property type="entry name" value="Bacterial luciferase-like"/>
    <property type="match status" value="1"/>
</dbReference>
<evidence type="ECO:0000313" key="4">
    <source>
        <dbReference type="Proteomes" id="UP000199095"/>
    </source>
</evidence>
<accession>A0A1I0DMZ9</accession>
<dbReference type="GO" id="GO:0016705">
    <property type="term" value="F:oxidoreductase activity, acting on paired donors, with incorporation or reduction of molecular oxygen"/>
    <property type="evidence" value="ECO:0007669"/>
    <property type="project" value="InterPro"/>
</dbReference>
<dbReference type="CDD" id="cd00347">
    <property type="entry name" value="Flavin_utilizing_monoxygenases"/>
    <property type="match status" value="1"/>
</dbReference>
<reference evidence="4" key="1">
    <citation type="submission" date="2016-10" db="EMBL/GenBank/DDBJ databases">
        <authorList>
            <person name="Varghese N."/>
            <person name="Submissions S."/>
        </authorList>
    </citation>
    <scope>NUCLEOTIDE SEQUENCE [LARGE SCALE GENOMIC DNA]</scope>
    <source>
        <strain evidence="4">CGMCC 1.3566</strain>
    </source>
</reference>
<keyword evidence="4" id="KW-1185">Reference proteome</keyword>
<evidence type="ECO:0000313" key="3">
    <source>
        <dbReference type="EMBL" id="SET33895.1"/>
    </source>
</evidence>
<dbReference type="STRING" id="237682.SAMN05421676_10491"/>
<dbReference type="Proteomes" id="UP000199095">
    <property type="component" value="Unassembled WGS sequence"/>
</dbReference>
<name>A0A1I0DMZ9_9BACI</name>
<dbReference type="InterPro" id="IPR036661">
    <property type="entry name" value="Luciferase-like_sf"/>
</dbReference>
<gene>
    <name evidence="3" type="ORF">SAMN05421676_10491</name>
</gene>
<organism evidence="3 4">
    <name type="scientific">Salinibacillus kushneri</name>
    <dbReference type="NCBI Taxonomy" id="237682"/>
    <lineage>
        <taxon>Bacteria</taxon>
        <taxon>Bacillati</taxon>
        <taxon>Bacillota</taxon>
        <taxon>Bacilli</taxon>
        <taxon>Bacillales</taxon>
        <taxon>Bacillaceae</taxon>
        <taxon>Salinibacillus</taxon>
    </lineage>
</organism>
<feature type="domain" description="Luciferase-like" evidence="2">
    <location>
        <begin position="1"/>
        <end position="300"/>
    </location>
</feature>
<dbReference type="InterPro" id="IPR011251">
    <property type="entry name" value="Luciferase-like_dom"/>
</dbReference>
<dbReference type="OrthoDB" id="9780518at2"/>
<dbReference type="InterPro" id="IPR019949">
    <property type="entry name" value="CmoO-like"/>
</dbReference>
<protein>
    <submittedName>
        <fullName evidence="3">Luciferase family oxidoreductase, group 1</fullName>
    </submittedName>
</protein>
<comment type="similarity">
    <text evidence="1">To bacterial alkanal monooxygenase alpha and beta chains.</text>
</comment>
<dbReference type="NCBIfam" id="TIGR03558">
    <property type="entry name" value="oxido_grp_1"/>
    <property type="match status" value="1"/>
</dbReference>
<dbReference type="RefSeq" id="WP_093133364.1">
    <property type="nucleotide sequence ID" value="NZ_FOHJ01000004.1"/>
</dbReference>
<dbReference type="PANTHER" id="PTHR30137:SF19">
    <property type="entry name" value="LUCIFERASE-LIKE MONOOXYGENASE"/>
    <property type="match status" value="1"/>
</dbReference>